<dbReference type="EMBL" id="CP036291">
    <property type="protein sequence ID" value="QDU86778.1"/>
    <property type="molecule type" value="Genomic_DNA"/>
</dbReference>
<keyword evidence="2" id="KW-1185">Reference proteome</keyword>
<gene>
    <name evidence="1" type="ORF">Pla175_01280</name>
</gene>
<sequence>MTWKFWRRTPEVDPLLVERLARSLAAQSLAAGAGGLAGSASHQRGYLNALAAPLVRRAAPRAGADQRQDLRLRVVALATQLLASQVLATRQPASPRRMAA</sequence>
<dbReference type="KEGG" id="pnd:Pla175_01280"/>
<evidence type="ECO:0000313" key="2">
    <source>
        <dbReference type="Proteomes" id="UP000317429"/>
    </source>
</evidence>
<accession>A0A518D5N4</accession>
<protein>
    <submittedName>
        <fullName evidence="1">Uncharacterized protein</fullName>
    </submittedName>
</protein>
<dbReference type="AlphaFoldDB" id="A0A518D5N4"/>
<reference evidence="1 2" key="1">
    <citation type="submission" date="2019-02" db="EMBL/GenBank/DDBJ databases">
        <title>Deep-cultivation of Planctomycetes and their phenomic and genomic characterization uncovers novel biology.</title>
        <authorList>
            <person name="Wiegand S."/>
            <person name="Jogler M."/>
            <person name="Boedeker C."/>
            <person name="Pinto D."/>
            <person name="Vollmers J."/>
            <person name="Rivas-Marin E."/>
            <person name="Kohn T."/>
            <person name="Peeters S.H."/>
            <person name="Heuer A."/>
            <person name="Rast P."/>
            <person name="Oberbeckmann S."/>
            <person name="Bunk B."/>
            <person name="Jeske O."/>
            <person name="Meyerdierks A."/>
            <person name="Storesund J.E."/>
            <person name="Kallscheuer N."/>
            <person name="Luecker S."/>
            <person name="Lage O.M."/>
            <person name="Pohl T."/>
            <person name="Merkel B.J."/>
            <person name="Hornburger P."/>
            <person name="Mueller R.-W."/>
            <person name="Bruemmer F."/>
            <person name="Labrenz M."/>
            <person name="Spormann A.M."/>
            <person name="Op den Camp H."/>
            <person name="Overmann J."/>
            <person name="Amann R."/>
            <person name="Jetten M.S.M."/>
            <person name="Mascher T."/>
            <person name="Medema M.H."/>
            <person name="Devos D.P."/>
            <person name="Kaster A.-K."/>
            <person name="Ovreas L."/>
            <person name="Rohde M."/>
            <person name="Galperin M.Y."/>
            <person name="Jogler C."/>
        </authorList>
    </citation>
    <scope>NUCLEOTIDE SEQUENCE [LARGE SCALE GENOMIC DNA]</scope>
    <source>
        <strain evidence="1 2">Pla175</strain>
    </source>
</reference>
<dbReference type="Proteomes" id="UP000317429">
    <property type="component" value="Chromosome"/>
</dbReference>
<name>A0A518D5N4_9BACT</name>
<evidence type="ECO:0000313" key="1">
    <source>
        <dbReference type="EMBL" id="QDU86778.1"/>
    </source>
</evidence>
<dbReference type="RefSeq" id="WP_197527176.1">
    <property type="nucleotide sequence ID" value="NZ_CP036291.1"/>
</dbReference>
<proteinExistence type="predicted"/>
<organism evidence="1 2">
    <name type="scientific">Pirellulimonas nuda</name>
    <dbReference type="NCBI Taxonomy" id="2528009"/>
    <lineage>
        <taxon>Bacteria</taxon>
        <taxon>Pseudomonadati</taxon>
        <taxon>Planctomycetota</taxon>
        <taxon>Planctomycetia</taxon>
        <taxon>Pirellulales</taxon>
        <taxon>Lacipirellulaceae</taxon>
        <taxon>Pirellulimonas</taxon>
    </lineage>
</organism>